<protein>
    <submittedName>
        <fullName evidence="1">Uncharacterized protein</fullName>
    </submittedName>
</protein>
<name>A0ACB9SC46_9MYRT</name>
<organism evidence="1 2">
    <name type="scientific">Melastoma candidum</name>
    <dbReference type="NCBI Taxonomy" id="119954"/>
    <lineage>
        <taxon>Eukaryota</taxon>
        <taxon>Viridiplantae</taxon>
        <taxon>Streptophyta</taxon>
        <taxon>Embryophyta</taxon>
        <taxon>Tracheophyta</taxon>
        <taxon>Spermatophyta</taxon>
        <taxon>Magnoliopsida</taxon>
        <taxon>eudicotyledons</taxon>
        <taxon>Gunneridae</taxon>
        <taxon>Pentapetalae</taxon>
        <taxon>rosids</taxon>
        <taxon>malvids</taxon>
        <taxon>Myrtales</taxon>
        <taxon>Melastomataceae</taxon>
        <taxon>Melastomatoideae</taxon>
        <taxon>Melastomateae</taxon>
        <taxon>Melastoma</taxon>
    </lineage>
</organism>
<reference evidence="2" key="1">
    <citation type="journal article" date="2023" name="Front. Plant Sci.">
        <title>Chromosomal-level genome assembly of Melastoma candidum provides insights into trichome evolution.</title>
        <authorList>
            <person name="Zhong Y."/>
            <person name="Wu W."/>
            <person name="Sun C."/>
            <person name="Zou P."/>
            <person name="Liu Y."/>
            <person name="Dai S."/>
            <person name="Zhou R."/>
        </authorList>
    </citation>
    <scope>NUCLEOTIDE SEQUENCE [LARGE SCALE GENOMIC DNA]</scope>
</reference>
<keyword evidence="2" id="KW-1185">Reference proteome</keyword>
<gene>
    <name evidence="1" type="ORF">MLD38_001257</name>
</gene>
<evidence type="ECO:0000313" key="2">
    <source>
        <dbReference type="Proteomes" id="UP001057402"/>
    </source>
</evidence>
<evidence type="ECO:0000313" key="1">
    <source>
        <dbReference type="EMBL" id="KAI4388980.1"/>
    </source>
</evidence>
<dbReference type="EMBL" id="CM042880">
    <property type="protein sequence ID" value="KAI4388980.1"/>
    <property type="molecule type" value="Genomic_DNA"/>
</dbReference>
<proteinExistence type="predicted"/>
<sequence length="132" mass="14288">MDELSRQVRSPDPRTGAASTDIGMTVCCPRFPSTPCNGPLPLPSWSSLDPPTATKPPPCPLPHRQSQSPLLKTGEAHCSSHDPCPGRLLAHDGGGGRGGWRSVPPHHMPRRAMQNWPRRGMRQGPSCMTCRP</sequence>
<dbReference type="Proteomes" id="UP001057402">
    <property type="component" value="Chromosome 1"/>
</dbReference>
<accession>A0ACB9SC46</accession>
<comment type="caution">
    <text evidence="1">The sequence shown here is derived from an EMBL/GenBank/DDBJ whole genome shotgun (WGS) entry which is preliminary data.</text>
</comment>